<dbReference type="InterPro" id="IPR029068">
    <property type="entry name" value="Glyas_Bleomycin-R_OHBP_Dase"/>
</dbReference>
<evidence type="ECO:0000313" key="3">
    <source>
        <dbReference type="Proteomes" id="UP000031838"/>
    </source>
</evidence>
<dbReference type="Pfam" id="PF22659">
    <property type="entry name" value="YycE-like_C"/>
    <property type="match status" value="1"/>
</dbReference>
<proteinExistence type="predicted"/>
<dbReference type="InterPro" id="IPR037523">
    <property type="entry name" value="VOC_core"/>
</dbReference>
<feature type="domain" description="VOC" evidence="1">
    <location>
        <begin position="3"/>
        <end position="125"/>
    </location>
</feature>
<keyword evidence="2" id="KW-0223">Dioxygenase</keyword>
<dbReference type="Gene3D" id="3.10.180.10">
    <property type="entry name" value="2,3-Dihydroxybiphenyl 1,2-Dioxygenase, domain 1"/>
    <property type="match status" value="1"/>
</dbReference>
<dbReference type="GO" id="GO:0051213">
    <property type="term" value="F:dioxygenase activity"/>
    <property type="evidence" value="ECO:0007669"/>
    <property type="project" value="UniProtKB-KW"/>
</dbReference>
<sequence>MRTLMRVARPVGDLERAARMYREALALDVVGRFAAHAGFDGVMLGRDGLDYHFEFTVCRAHPVAPAPTVDDLIVFYLPDAADWAAACARFEAAGFARVASFNPYWDAQGRTYVDPDGYRTVLQRAAWRGGRAE</sequence>
<evidence type="ECO:0000313" key="2">
    <source>
        <dbReference type="EMBL" id="AJK49108.1"/>
    </source>
</evidence>
<gene>
    <name evidence="2" type="ORF">BGL_2c10300</name>
</gene>
<dbReference type="SUPFAM" id="SSF54593">
    <property type="entry name" value="Glyoxalase/Bleomycin resistance protein/Dihydroxybiphenyl dioxygenase"/>
    <property type="match status" value="1"/>
</dbReference>
<dbReference type="HOGENOM" id="CLU_107214_1_0_4"/>
<dbReference type="RefSeq" id="WP_042627631.1">
    <property type="nucleotide sequence ID" value="NZ_BSTO01000001.1"/>
</dbReference>
<dbReference type="InterPro" id="IPR058997">
    <property type="entry name" value="YycE-like_C"/>
</dbReference>
<keyword evidence="2" id="KW-0560">Oxidoreductase</keyword>
<dbReference type="KEGG" id="bgp:BGL_2c10300"/>
<keyword evidence="3" id="KW-1185">Reference proteome</keyword>
<dbReference type="Pfam" id="PF22658">
    <property type="entry name" value="YycE-like_N"/>
    <property type="match status" value="1"/>
</dbReference>
<organism evidence="2 3">
    <name type="scientific">Burkholderia plantarii</name>
    <dbReference type="NCBI Taxonomy" id="41899"/>
    <lineage>
        <taxon>Bacteria</taxon>
        <taxon>Pseudomonadati</taxon>
        <taxon>Pseudomonadota</taxon>
        <taxon>Betaproteobacteria</taxon>
        <taxon>Burkholderiales</taxon>
        <taxon>Burkholderiaceae</taxon>
        <taxon>Burkholderia</taxon>
    </lineage>
</organism>
<dbReference type="PROSITE" id="PS51819">
    <property type="entry name" value="VOC"/>
    <property type="match status" value="1"/>
</dbReference>
<evidence type="ECO:0000259" key="1">
    <source>
        <dbReference type="PROSITE" id="PS51819"/>
    </source>
</evidence>
<accession>A0A0B6S0D3</accession>
<dbReference type="KEGG" id="bpla:bpln_2g11170"/>
<dbReference type="AlphaFoldDB" id="A0A0B6S0D3"/>
<dbReference type="CDD" id="cd06587">
    <property type="entry name" value="VOC"/>
    <property type="match status" value="1"/>
</dbReference>
<dbReference type="Proteomes" id="UP000031838">
    <property type="component" value="Chromosome 2"/>
</dbReference>
<name>A0A0B6S0D3_BURPL</name>
<reference evidence="3" key="1">
    <citation type="submission" date="2011-03" db="EMBL/GenBank/DDBJ databases">
        <authorList>
            <person name="Voget S."/>
            <person name="Streit W.R."/>
            <person name="Jaeger K.E."/>
            <person name="Daniel R."/>
        </authorList>
    </citation>
    <scope>NUCLEOTIDE SEQUENCE [LARGE SCALE GENOMIC DNA]</scope>
    <source>
        <strain evidence="3">PG1</strain>
    </source>
</reference>
<reference evidence="2 3" key="2">
    <citation type="journal article" date="2016" name="Appl. Microbiol. Biotechnol.">
        <title>Mutations improving production and secretion of extracellular lipase by Burkholderia glumae PG1.</title>
        <authorList>
            <person name="Knapp A."/>
            <person name="Voget S."/>
            <person name="Gao R."/>
            <person name="Zaburannyi N."/>
            <person name="Krysciak D."/>
            <person name="Breuer M."/>
            <person name="Hauer B."/>
            <person name="Streit W.R."/>
            <person name="Muller R."/>
            <person name="Daniel R."/>
            <person name="Jaeger K.E."/>
        </authorList>
    </citation>
    <scope>NUCLEOTIDE SEQUENCE [LARGE SCALE GENOMIC DNA]</scope>
    <source>
        <strain evidence="2 3">PG1</strain>
    </source>
</reference>
<dbReference type="OrthoDB" id="8018325at2"/>
<dbReference type="EMBL" id="CP002581">
    <property type="protein sequence ID" value="AJK49108.1"/>
    <property type="molecule type" value="Genomic_DNA"/>
</dbReference>
<dbReference type="InterPro" id="IPR058998">
    <property type="entry name" value="YycE-like_N"/>
</dbReference>
<protein>
    <submittedName>
        <fullName evidence="2">Glyoxalase/bleomycin resistanceprotein/dioxygenase</fullName>
    </submittedName>
</protein>